<proteinExistence type="predicted"/>
<sequence>MTTHVSEKLPLQYASNSIPFKASDEARRTFMPPSDSFHPLTPDKMADFVFVTAASSGHFNEMVDAIASIQTLMPRKRIYFYDIGLKAEQVAKVKKLCFVTYQYFNLSRYPKFTSTLSTYAWKPFVIETALRKHAAVFWIDASFRLKGTNMSDAYQTARTNGGFVMFHKSNHSNFAVTHAGMYRYLATDVNAQKHIEQFGSGIMLIYRTDKVYRGILWWFVRCAEVIGCIAPVYNRYCKFADRWTQFAHCHRFDQSAINIILSNIWLRDNRMRYKADESFFRVIRSPTRMYRIKTCNDVVVRKV</sequence>
<dbReference type="AlphaFoldDB" id="A0AAD9KZJ9"/>
<dbReference type="Pfam" id="PF07801">
    <property type="entry name" value="DUF1647"/>
    <property type="match status" value="1"/>
</dbReference>
<accession>A0AAD9KZJ9</accession>
<gene>
    <name evidence="1" type="ORF">NP493_451g01034</name>
</gene>
<dbReference type="EMBL" id="JAODUO010000449">
    <property type="protein sequence ID" value="KAK2180301.1"/>
    <property type="molecule type" value="Genomic_DNA"/>
</dbReference>
<name>A0AAD9KZJ9_RIDPI</name>
<dbReference type="PANTHER" id="PTHR31389:SF4">
    <property type="entry name" value="LD39211P"/>
    <property type="match status" value="1"/>
</dbReference>
<reference evidence="1" key="1">
    <citation type="journal article" date="2023" name="Mol. Biol. Evol.">
        <title>Third-Generation Sequencing Reveals the Adaptive Role of the Epigenome in Three Deep-Sea Polychaetes.</title>
        <authorList>
            <person name="Perez M."/>
            <person name="Aroh O."/>
            <person name="Sun Y."/>
            <person name="Lan Y."/>
            <person name="Juniper S.K."/>
            <person name="Young C.R."/>
            <person name="Angers B."/>
            <person name="Qian P.Y."/>
        </authorList>
    </citation>
    <scope>NUCLEOTIDE SEQUENCE</scope>
    <source>
        <strain evidence="1">R07B-5</strain>
    </source>
</reference>
<dbReference type="Proteomes" id="UP001209878">
    <property type="component" value="Unassembled WGS sequence"/>
</dbReference>
<keyword evidence="2" id="KW-1185">Reference proteome</keyword>
<evidence type="ECO:0000313" key="2">
    <source>
        <dbReference type="Proteomes" id="UP001209878"/>
    </source>
</evidence>
<protein>
    <submittedName>
        <fullName evidence="1">Uncharacterized protein</fullName>
    </submittedName>
</protein>
<comment type="caution">
    <text evidence="1">The sequence shown here is derived from an EMBL/GenBank/DDBJ whole genome shotgun (WGS) entry which is preliminary data.</text>
</comment>
<evidence type="ECO:0000313" key="1">
    <source>
        <dbReference type="EMBL" id="KAK2180301.1"/>
    </source>
</evidence>
<organism evidence="1 2">
    <name type="scientific">Ridgeia piscesae</name>
    <name type="common">Tubeworm</name>
    <dbReference type="NCBI Taxonomy" id="27915"/>
    <lineage>
        <taxon>Eukaryota</taxon>
        <taxon>Metazoa</taxon>
        <taxon>Spiralia</taxon>
        <taxon>Lophotrochozoa</taxon>
        <taxon>Annelida</taxon>
        <taxon>Polychaeta</taxon>
        <taxon>Sedentaria</taxon>
        <taxon>Canalipalpata</taxon>
        <taxon>Sabellida</taxon>
        <taxon>Siboglinidae</taxon>
        <taxon>Ridgeia</taxon>
    </lineage>
</organism>
<dbReference type="InterPro" id="IPR012444">
    <property type="entry name" value="DUF1647"/>
</dbReference>
<dbReference type="PANTHER" id="PTHR31389">
    <property type="entry name" value="LD39211P"/>
    <property type="match status" value="1"/>
</dbReference>